<dbReference type="STRING" id="349161.Dred_1895"/>
<evidence type="ECO:0000313" key="4">
    <source>
        <dbReference type="Proteomes" id="UP000001556"/>
    </source>
</evidence>
<evidence type="ECO:0000313" key="3">
    <source>
        <dbReference type="EMBL" id="ABO50416.1"/>
    </source>
</evidence>
<name>A4J5R3_DESRM</name>
<organism evidence="3 4">
    <name type="scientific">Desulforamulus reducens (strain ATCC BAA-1160 / DSM 100696 / MI-1)</name>
    <name type="common">Desulfotomaculum reducens</name>
    <dbReference type="NCBI Taxonomy" id="349161"/>
    <lineage>
        <taxon>Bacteria</taxon>
        <taxon>Bacillati</taxon>
        <taxon>Bacillota</taxon>
        <taxon>Clostridia</taxon>
        <taxon>Eubacteriales</taxon>
        <taxon>Peptococcaceae</taxon>
        <taxon>Desulforamulus</taxon>
    </lineage>
</organism>
<sequence>MKLGVKKRVLVTGASGFIGTHLVSRLCKENMQVGVLRKSKLVGTLKNDHEEFLQANILDYDQMKAVVQYFQPEIVCHLAGLRPNGHSWRDVLQAYEINLLGTMNLLRSLQGVNCQSVILVGSVAEYGRGPTPYREHQALYPTSAYGTAKAAATALGCLCYNYFKLPVVTLRLALVYGPGQGEQFFLSQLIKSLLLEQPFAMTGGEQYRDFIHVNDVVEALWLAANTPRARGGILNIGMGQSYPLKEVAMTVATSLGRTELLRIGERPYAQGEQFAYCVDTQLARQVLNWQPKVSLEKGIMDTISWYQGTLL</sequence>
<dbReference type="Gene3D" id="3.40.50.720">
    <property type="entry name" value="NAD(P)-binding Rossmann-like Domain"/>
    <property type="match status" value="1"/>
</dbReference>
<proteinExistence type="inferred from homology"/>
<dbReference type="OrthoDB" id="244102at2"/>
<keyword evidence="4" id="KW-1185">Reference proteome</keyword>
<feature type="domain" description="NAD-dependent epimerase/dehydratase" evidence="2">
    <location>
        <begin position="9"/>
        <end position="237"/>
    </location>
</feature>
<dbReference type="InterPro" id="IPR036291">
    <property type="entry name" value="NAD(P)-bd_dom_sf"/>
</dbReference>
<dbReference type="HOGENOM" id="CLU_007383_1_7_9"/>
<dbReference type="Pfam" id="PF01370">
    <property type="entry name" value="Epimerase"/>
    <property type="match status" value="1"/>
</dbReference>
<dbReference type="SUPFAM" id="SSF51735">
    <property type="entry name" value="NAD(P)-binding Rossmann-fold domains"/>
    <property type="match status" value="1"/>
</dbReference>
<reference evidence="3 4" key="1">
    <citation type="submission" date="2007-03" db="EMBL/GenBank/DDBJ databases">
        <title>Complete sequence of Desulfotomaculum reducens MI-1.</title>
        <authorList>
            <consortium name="US DOE Joint Genome Institute"/>
            <person name="Copeland A."/>
            <person name="Lucas S."/>
            <person name="Lapidus A."/>
            <person name="Barry K."/>
            <person name="Detter J.C."/>
            <person name="Glavina del Rio T."/>
            <person name="Hammon N."/>
            <person name="Israni S."/>
            <person name="Dalin E."/>
            <person name="Tice H."/>
            <person name="Pitluck S."/>
            <person name="Sims D."/>
            <person name="Brettin T."/>
            <person name="Bruce D."/>
            <person name="Han C."/>
            <person name="Tapia R."/>
            <person name="Schmutz J."/>
            <person name="Larimer F."/>
            <person name="Land M."/>
            <person name="Hauser L."/>
            <person name="Kyrpides N."/>
            <person name="Kim E."/>
            <person name="Tebo B.M."/>
            <person name="Richardson P."/>
        </authorList>
    </citation>
    <scope>NUCLEOTIDE SEQUENCE [LARGE SCALE GENOMIC DNA]</scope>
    <source>
        <strain evidence="3 4">MI-1</strain>
    </source>
</reference>
<dbReference type="InterPro" id="IPR001509">
    <property type="entry name" value="Epimerase_deHydtase"/>
</dbReference>
<protein>
    <submittedName>
        <fullName evidence="3">NAD-dependent epimerase/dehydratase</fullName>
    </submittedName>
</protein>
<evidence type="ECO:0000259" key="2">
    <source>
        <dbReference type="Pfam" id="PF01370"/>
    </source>
</evidence>
<evidence type="ECO:0000256" key="1">
    <source>
        <dbReference type="ARBA" id="ARBA00007637"/>
    </source>
</evidence>
<dbReference type="Proteomes" id="UP000001556">
    <property type="component" value="Chromosome"/>
</dbReference>
<dbReference type="AlphaFoldDB" id="A4J5R3"/>
<comment type="similarity">
    <text evidence="1">Belongs to the NAD(P)-dependent epimerase/dehydratase family.</text>
</comment>
<accession>A4J5R3</accession>
<gene>
    <name evidence="3" type="ordered locus">Dred_1895</name>
</gene>
<dbReference type="EMBL" id="CP000612">
    <property type="protein sequence ID" value="ABO50416.1"/>
    <property type="molecule type" value="Genomic_DNA"/>
</dbReference>
<dbReference type="KEGG" id="drm:Dred_1895"/>
<dbReference type="RefSeq" id="WP_011878228.1">
    <property type="nucleotide sequence ID" value="NC_009253.1"/>
</dbReference>
<dbReference type="eggNOG" id="COG0451">
    <property type="taxonomic scope" value="Bacteria"/>
</dbReference>
<dbReference type="PANTHER" id="PTHR43000">
    <property type="entry name" value="DTDP-D-GLUCOSE 4,6-DEHYDRATASE-RELATED"/>
    <property type="match status" value="1"/>
</dbReference>